<dbReference type="Pfam" id="PF00027">
    <property type="entry name" value="cNMP_binding"/>
    <property type="match status" value="1"/>
</dbReference>
<name>A0AAD1Y5B0_EUPCR</name>
<dbReference type="PANTHER" id="PTHR11635:SF152">
    <property type="entry name" value="CAMP-DEPENDENT PROTEIN KINASE TYPE I REGULATORY SUBUNIT-RELATED"/>
    <property type="match status" value="1"/>
</dbReference>
<accession>A0AAD1Y5B0</accession>
<dbReference type="GO" id="GO:0005952">
    <property type="term" value="C:cAMP-dependent protein kinase complex"/>
    <property type="evidence" value="ECO:0007669"/>
    <property type="project" value="InterPro"/>
</dbReference>
<dbReference type="SUPFAM" id="SSF51206">
    <property type="entry name" value="cAMP-binding domain-like"/>
    <property type="match status" value="2"/>
</dbReference>
<evidence type="ECO:0000256" key="1">
    <source>
        <dbReference type="SAM" id="MobiDB-lite"/>
    </source>
</evidence>
<dbReference type="PROSITE" id="PS00888">
    <property type="entry name" value="CNMP_BINDING_1"/>
    <property type="match status" value="1"/>
</dbReference>
<evidence type="ECO:0000313" key="3">
    <source>
        <dbReference type="EMBL" id="CAI2385661.1"/>
    </source>
</evidence>
<dbReference type="PANTHER" id="PTHR11635">
    <property type="entry name" value="CAMP-DEPENDENT PROTEIN KINASE REGULATORY CHAIN"/>
    <property type="match status" value="1"/>
</dbReference>
<evidence type="ECO:0000259" key="2">
    <source>
        <dbReference type="PROSITE" id="PS50042"/>
    </source>
</evidence>
<dbReference type="Proteomes" id="UP001295684">
    <property type="component" value="Unassembled WGS sequence"/>
</dbReference>
<comment type="caution">
    <text evidence="3">The sequence shown here is derived from an EMBL/GenBank/DDBJ whole genome shotgun (WGS) entry which is preliminary data.</text>
</comment>
<sequence>MFDEIAQYIQLHEEKLKKEKEETIKVLSDEDYEKLIEQVRKGVERMRSLHFEEDPEEAIRRLSTELELKNDLGMRILQSTLQKYKAGDNALSEPEKQSLMNFLSGISSLKDKISDLEYGDEDFKKLMLSMDIINVKNCQYIYRKGCPIQNVYHVIKGEVVKVEEHTLDLKYVLNFSQAKNKLHHVIAALLLRLLIKAIPELKAVNALKKFSSVGRQKYFIDDMEPNANFLHSSKREVEISETLEIYMRKAVETFSKNDVFGEEDLLDNKVIYQTSAIAKTPCWILRVKQDIFKTQMKESVRRIKEAKAIFLYYNLPYQSKNLNYLKLKRFLTKGFKEERVKIHEEIIQQGQPADELVIIKQGDFELIKKVEYSLGYYDIQSIKESKIVLLLSTGSIAGEDGFLYGTSHSYTVKSVGGNGVVYRISTKAFESMLGNFKQDFIKMLKSRHDLIKNKIFNLKNDKKIKQTLAGGAPLNLGERRSQEEYELSRNFKYAKILPKKQFKLQLIKKKNKNTDVISAATDRYSKIPRKNGQFLQSPKQAFSDFKLRKKRKTIFDYNKAETDRRMPKKNRVLSPVVLKSKKFIERQITGMKNAEICSTQNLPSVGESDPRVGSSRPHFQQSRKCSRIPRGFSPRIERTKRNYEIRSFSPQPEVSENSEHPGLMSITGRMSHCKRFFKILGNQGSLPMLFTQSDSLGISGSKMKKILNLG</sequence>
<dbReference type="InterPro" id="IPR018490">
    <property type="entry name" value="cNMP-bd_dom_sf"/>
</dbReference>
<proteinExistence type="predicted"/>
<dbReference type="Gene3D" id="2.60.120.10">
    <property type="entry name" value="Jelly Rolls"/>
    <property type="match status" value="2"/>
</dbReference>
<evidence type="ECO:0000313" key="4">
    <source>
        <dbReference type="Proteomes" id="UP001295684"/>
    </source>
</evidence>
<gene>
    <name evidence="3" type="ORF">ECRASSUSDP1_LOCUS27241</name>
</gene>
<feature type="domain" description="Cyclic nucleotide-binding" evidence="2">
    <location>
        <begin position="217"/>
        <end position="313"/>
    </location>
</feature>
<dbReference type="AlphaFoldDB" id="A0AAD1Y5B0"/>
<dbReference type="GO" id="GO:0005829">
    <property type="term" value="C:cytosol"/>
    <property type="evidence" value="ECO:0007669"/>
    <property type="project" value="TreeGrafter"/>
</dbReference>
<feature type="domain" description="Cyclic nucleotide-binding" evidence="2">
    <location>
        <begin position="344"/>
        <end position="434"/>
    </location>
</feature>
<dbReference type="InterPro" id="IPR050503">
    <property type="entry name" value="cAMP-dep_PK_reg_su-like"/>
</dbReference>
<dbReference type="EMBL" id="CAMPGE010028103">
    <property type="protein sequence ID" value="CAI2385661.1"/>
    <property type="molecule type" value="Genomic_DNA"/>
</dbReference>
<feature type="region of interest" description="Disordered" evidence="1">
    <location>
        <begin position="601"/>
        <end position="624"/>
    </location>
</feature>
<dbReference type="PROSITE" id="PS50042">
    <property type="entry name" value="CNMP_BINDING_3"/>
    <property type="match status" value="2"/>
</dbReference>
<protein>
    <recommendedName>
        <fullName evidence="2">Cyclic nucleotide-binding domain-containing protein</fullName>
    </recommendedName>
</protein>
<dbReference type="CDD" id="cd00038">
    <property type="entry name" value="CAP_ED"/>
    <property type="match status" value="1"/>
</dbReference>
<organism evidence="3 4">
    <name type="scientific">Euplotes crassus</name>
    <dbReference type="NCBI Taxonomy" id="5936"/>
    <lineage>
        <taxon>Eukaryota</taxon>
        <taxon>Sar</taxon>
        <taxon>Alveolata</taxon>
        <taxon>Ciliophora</taxon>
        <taxon>Intramacronucleata</taxon>
        <taxon>Spirotrichea</taxon>
        <taxon>Hypotrichia</taxon>
        <taxon>Euplotida</taxon>
        <taxon>Euplotidae</taxon>
        <taxon>Moneuplotes</taxon>
    </lineage>
</organism>
<dbReference type="InterPro" id="IPR014710">
    <property type="entry name" value="RmlC-like_jellyroll"/>
</dbReference>
<keyword evidence="4" id="KW-1185">Reference proteome</keyword>
<reference evidence="3" key="1">
    <citation type="submission" date="2023-07" db="EMBL/GenBank/DDBJ databases">
        <authorList>
            <consortium name="AG Swart"/>
            <person name="Singh M."/>
            <person name="Singh A."/>
            <person name="Seah K."/>
            <person name="Emmerich C."/>
        </authorList>
    </citation>
    <scope>NUCLEOTIDE SEQUENCE</scope>
    <source>
        <strain evidence="3">DP1</strain>
    </source>
</reference>
<dbReference type="InterPro" id="IPR018488">
    <property type="entry name" value="cNMP-bd_CS"/>
</dbReference>
<dbReference type="InterPro" id="IPR000595">
    <property type="entry name" value="cNMP-bd_dom"/>
</dbReference>
<dbReference type="SMART" id="SM00100">
    <property type="entry name" value="cNMP"/>
    <property type="match status" value="1"/>
</dbReference>